<keyword evidence="2 7" id="KW-0812">Transmembrane</keyword>
<evidence type="ECO:0000256" key="4">
    <source>
        <dbReference type="ARBA" id="ARBA00022989"/>
    </source>
</evidence>
<comment type="subcellular location">
    <subcellularLocation>
        <location evidence="1">Membrane</location>
        <topology evidence="1">Single-pass membrane protein</topology>
    </subcellularLocation>
</comment>
<accession>A0ABR0HZX8</accession>
<name>A0ABR0HZX8_9PEZI</name>
<dbReference type="InterPro" id="IPR051836">
    <property type="entry name" value="Kremen_rcpt"/>
</dbReference>
<comment type="caution">
    <text evidence="10">The sequence shown here is derived from an EMBL/GenBank/DDBJ whole genome shotgun (WGS) entry which is preliminary data.</text>
</comment>
<feature type="domain" description="WSC" evidence="9">
    <location>
        <begin position="38"/>
        <end position="140"/>
    </location>
</feature>
<gene>
    <name evidence="10" type="ORF">QC763_110230</name>
</gene>
<keyword evidence="4 7" id="KW-1133">Transmembrane helix</keyword>
<feature type="transmembrane region" description="Helical" evidence="7">
    <location>
        <begin position="136"/>
        <end position="163"/>
    </location>
</feature>
<evidence type="ECO:0000259" key="9">
    <source>
        <dbReference type="PROSITE" id="PS51212"/>
    </source>
</evidence>
<dbReference type="EMBL" id="JAFFHB010000001">
    <property type="protein sequence ID" value="KAK4673253.1"/>
    <property type="molecule type" value="Genomic_DNA"/>
</dbReference>
<feature type="signal peptide" evidence="8">
    <location>
        <begin position="1"/>
        <end position="20"/>
    </location>
</feature>
<feature type="chain" id="PRO_5045437272" description="WSC domain-containing protein" evidence="8">
    <location>
        <begin position="21"/>
        <end position="167"/>
    </location>
</feature>
<reference evidence="10 11" key="1">
    <citation type="journal article" date="2023" name="bioRxiv">
        <title>High-quality genome assemblies of four members of thePodospora anserinaspecies complex.</title>
        <authorList>
            <person name="Ament-Velasquez S.L."/>
            <person name="Vogan A.A."/>
            <person name="Wallerman O."/>
            <person name="Hartmann F."/>
            <person name="Gautier V."/>
            <person name="Silar P."/>
            <person name="Giraud T."/>
            <person name="Johannesson H."/>
        </authorList>
    </citation>
    <scope>NUCLEOTIDE SEQUENCE [LARGE SCALE GENOMIC DNA]</scope>
    <source>
        <strain evidence="10 11">CBS 411.78</strain>
    </source>
</reference>
<dbReference type="Proteomes" id="UP001326199">
    <property type="component" value="Unassembled WGS sequence"/>
</dbReference>
<keyword evidence="3 8" id="KW-0732">Signal</keyword>
<evidence type="ECO:0000313" key="11">
    <source>
        <dbReference type="Proteomes" id="UP001326199"/>
    </source>
</evidence>
<dbReference type="PANTHER" id="PTHR24269">
    <property type="entry name" value="KREMEN PROTEIN"/>
    <property type="match status" value="1"/>
</dbReference>
<keyword evidence="5 7" id="KW-0472">Membrane</keyword>
<evidence type="ECO:0000256" key="8">
    <source>
        <dbReference type="SAM" id="SignalP"/>
    </source>
</evidence>
<dbReference type="Pfam" id="PF01822">
    <property type="entry name" value="WSC"/>
    <property type="match status" value="1"/>
</dbReference>
<evidence type="ECO:0000256" key="3">
    <source>
        <dbReference type="ARBA" id="ARBA00022729"/>
    </source>
</evidence>
<keyword evidence="6" id="KW-0325">Glycoprotein</keyword>
<evidence type="ECO:0000256" key="5">
    <source>
        <dbReference type="ARBA" id="ARBA00023136"/>
    </source>
</evidence>
<dbReference type="InterPro" id="IPR002889">
    <property type="entry name" value="WSC_carb-bd"/>
</dbReference>
<proteinExistence type="predicted"/>
<sequence length="167" mass="17908">MMMKLFTLLFSSLLGLLVAAQNDDNTQKQVTILAGGQGYAYHGCYTETTDLFVNTTSRRALDGGSNSVQPDIMTVEKCWEFCGKGSYKYAGLEYSRECWCSQTLSTLSTKVSDKECDLPCDGNSTQSCGGSLKLTLYISSAAASLAGGLSLLVTFGAVGMMVFDSVF</sequence>
<dbReference type="PANTHER" id="PTHR24269:SF16">
    <property type="entry name" value="PROTEIN SLG1"/>
    <property type="match status" value="1"/>
</dbReference>
<evidence type="ECO:0000256" key="7">
    <source>
        <dbReference type="SAM" id="Phobius"/>
    </source>
</evidence>
<evidence type="ECO:0000313" key="10">
    <source>
        <dbReference type="EMBL" id="KAK4673253.1"/>
    </source>
</evidence>
<keyword evidence="11" id="KW-1185">Reference proteome</keyword>
<evidence type="ECO:0000256" key="2">
    <source>
        <dbReference type="ARBA" id="ARBA00022692"/>
    </source>
</evidence>
<organism evidence="10 11">
    <name type="scientific">Podospora pseudopauciseta</name>
    <dbReference type="NCBI Taxonomy" id="2093780"/>
    <lineage>
        <taxon>Eukaryota</taxon>
        <taxon>Fungi</taxon>
        <taxon>Dikarya</taxon>
        <taxon>Ascomycota</taxon>
        <taxon>Pezizomycotina</taxon>
        <taxon>Sordariomycetes</taxon>
        <taxon>Sordariomycetidae</taxon>
        <taxon>Sordariales</taxon>
        <taxon>Podosporaceae</taxon>
        <taxon>Podospora</taxon>
    </lineage>
</organism>
<dbReference type="GeneID" id="87927958"/>
<protein>
    <recommendedName>
        <fullName evidence="9">WSC domain-containing protein</fullName>
    </recommendedName>
</protein>
<dbReference type="RefSeq" id="XP_062770575.1">
    <property type="nucleotide sequence ID" value="XM_062907615.1"/>
</dbReference>
<evidence type="ECO:0000256" key="1">
    <source>
        <dbReference type="ARBA" id="ARBA00004167"/>
    </source>
</evidence>
<dbReference type="PROSITE" id="PS51212">
    <property type="entry name" value="WSC"/>
    <property type="match status" value="1"/>
</dbReference>
<evidence type="ECO:0000256" key="6">
    <source>
        <dbReference type="ARBA" id="ARBA00023180"/>
    </source>
</evidence>
<dbReference type="SMART" id="SM00321">
    <property type="entry name" value="WSC"/>
    <property type="match status" value="1"/>
</dbReference>